<dbReference type="RefSeq" id="WP_132031950.1">
    <property type="nucleotide sequence ID" value="NZ_SMAI01000007.1"/>
</dbReference>
<keyword evidence="3" id="KW-0238">DNA-binding</keyword>
<dbReference type="InterPro" id="IPR036390">
    <property type="entry name" value="WH_DNA-bd_sf"/>
</dbReference>
<dbReference type="InterPro" id="IPR005119">
    <property type="entry name" value="LysR_subst-bd"/>
</dbReference>
<dbReference type="GO" id="GO:0003700">
    <property type="term" value="F:DNA-binding transcription factor activity"/>
    <property type="evidence" value="ECO:0007669"/>
    <property type="project" value="InterPro"/>
</dbReference>
<evidence type="ECO:0000313" key="8">
    <source>
        <dbReference type="Proteomes" id="UP000294664"/>
    </source>
</evidence>
<dbReference type="AlphaFoldDB" id="A0A4R3LZY6"/>
<evidence type="ECO:0000313" key="7">
    <source>
        <dbReference type="EMBL" id="TCT04365.1"/>
    </source>
</evidence>
<dbReference type="Pfam" id="PF00126">
    <property type="entry name" value="HTH_1"/>
    <property type="match status" value="1"/>
</dbReference>
<keyword evidence="4" id="KW-0010">Activator</keyword>
<dbReference type="PANTHER" id="PTHR30293">
    <property type="entry name" value="TRANSCRIPTIONAL REGULATORY PROTEIN NAC-RELATED"/>
    <property type="match status" value="1"/>
</dbReference>
<dbReference type="OrthoDB" id="8208814at2"/>
<dbReference type="InterPro" id="IPR000847">
    <property type="entry name" value="LysR_HTH_N"/>
</dbReference>
<sequence>MELRQLEYFLAITDSAAFSRAALKLAVGQPVLSRQIKALEDEFGAKLYHRTGRGVALTEAGKMVETYARTILETTAQAHKDIASLGLSPTGSVRIGMPPSVVAILAAPIVQRFSQAYPKVLMGVMEGFSAHVLDWLLAGQIDVAVLYDTPQSKSLMADELWTDELFLLGPMEDPHGIGGDTVATSALSEIPLILPSRPHGLRLLVDGYLARLGGSAPNVVIEVDAMHSTLQMVEAGIGYTVLSYPCVHDLVEAKRLRYWHLTEPTIARKLVLASSTVRPITGASRALAGMVRAHAQTMVKTGRWTPRPHARRAEERI</sequence>
<dbReference type="GO" id="GO:2000142">
    <property type="term" value="P:regulation of DNA-templated transcription initiation"/>
    <property type="evidence" value="ECO:0007669"/>
    <property type="project" value="TreeGrafter"/>
</dbReference>
<organism evidence="7 8">
    <name type="scientific">Aquabacter spiritensis</name>
    <dbReference type="NCBI Taxonomy" id="933073"/>
    <lineage>
        <taxon>Bacteria</taxon>
        <taxon>Pseudomonadati</taxon>
        <taxon>Pseudomonadota</taxon>
        <taxon>Alphaproteobacteria</taxon>
        <taxon>Hyphomicrobiales</taxon>
        <taxon>Xanthobacteraceae</taxon>
        <taxon>Aquabacter</taxon>
    </lineage>
</organism>
<dbReference type="PROSITE" id="PS50931">
    <property type="entry name" value="HTH_LYSR"/>
    <property type="match status" value="1"/>
</dbReference>
<reference evidence="7 8" key="1">
    <citation type="submission" date="2019-03" db="EMBL/GenBank/DDBJ databases">
        <title>Genomic Encyclopedia of Type Strains, Phase IV (KMG-IV): sequencing the most valuable type-strain genomes for metagenomic binning, comparative biology and taxonomic classification.</title>
        <authorList>
            <person name="Goeker M."/>
        </authorList>
    </citation>
    <scope>NUCLEOTIDE SEQUENCE [LARGE SCALE GENOMIC DNA]</scope>
    <source>
        <strain evidence="7 8">DSM 9035</strain>
    </source>
</reference>
<dbReference type="Gene3D" id="1.10.10.10">
    <property type="entry name" value="Winged helix-like DNA-binding domain superfamily/Winged helix DNA-binding domain"/>
    <property type="match status" value="1"/>
</dbReference>
<dbReference type="Proteomes" id="UP000294664">
    <property type="component" value="Unassembled WGS sequence"/>
</dbReference>
<keyword evidence="5" id="KW-0804">Transcription</keyword>
<keyword evidence="8" id="KW-1185">Reference proteome</keyword>
<evidence type="ECO:0000256" key="4">
    <source>
        <dbReference type="ARBA" id="ARBA00023159"/>
    </source>
</evidence>
<accession>A0A4R3LZY6</accession>
<comment type="similarity">
    <text evidence="1">Belongs to the LysR transcriptional regulatory family.</text>
</comment>
<evidence type="ECO:0000256" key="3">
    <source>
        <dbReference type="ARBA" id="ARBA00023125"/>
    </source>
</evidence>
<dbReference type="PRINTS" id="PR00039">
    <property type="entry name" value="HTHLYSR"/>
</dbReference>
<keyword evidence="2" id="KW-0805">Transcription regulation</keyword>
<feature type="domain" description="HTH lysR-type" evidence="6">
    <location>
        <begin position="1"/>
        <end position="58"/>
    </location>
</feature>
<comment type="caution">
    <text evidence="7">The sequence shown here is derived from an EMBL/GenBank/DDBJ whole genome shotgun (WGS) entry which is preliminary data.</text>
</comment>
<proteinExistence type="inferred from homology"/>
<protein>
    <submittedName>
        <fullName evidence="7">LysR family nitrogen assimilation transcriptional regulator</fullName>
    </submittedName>
</protein>
<dbReference type="EMBL" id="SMAI01000007">
    <property type="protein sequence ID" value="TCT04365.1"/>
    <property type="molecule type" value="Genomic_DNA"/>
</dbReference>
<dbReference type="SUPFAM" id="SSF53850">
    <property type="entry name" value="Periplasmic binding protein-like II"/>
    <property type="match status" value="1"/>
</dbReference>
<evidence type="ECO:0000256" key="1">
    <source>
        <dbReference type="ARBA" id="ARBA00009437"/>
    </source>
</evidence>
<name>A0A4R3LZY6_9HYPH</name>
<dbReference type="CDD" id="cd08433">
    <property type="entry name" value="PBP2_Nac"/>
    <property type="match status" value="1"/>
</dbReference>
<evidence type="ECO:0000256" key="5">
    <source>
        <dbReference type="ARBA" id="ARBA00023163"/>
    </source>
</evidence>
<dbReference type="InterPro" id="IPR036388">
    <property type="entry name" value="WH-like_DNA-bd_sf"/>
</dbReference>
<dbReference type="Gene3D" id="3.40.190.290">
    <property type="match status" value="1"/>
</dbReference>
<dbReference type="FunFam" id="1.10.10.10:FF:000001">
    <property type="entry name" value="LysR family transcriptional regulator"/>
    <property type="match status" value="1"/>
</dbReference>
<dbReference type="Pfam" id="PF03466">
    <property type="entry name" value="LysR_substrate"/>
    <property type="match status" value="1"/>
</dbReference>
<dbReference type="PANTHER" id="PTHR30293:SF0">
    <property type="entry name" value="NITROGEN ASSIMILATION REGULATORY PROTEIN NAC"/>
    <property type="match status" value="1"/>
</dbReference>
<gene>
    <name evidence="7" type="ORF">EDC64_107182</name>
</gene>
<dbReference type="SUPFAM" id="SSF46785">
    <property type="entry name" value="Winged helix' DNA-binding domain"/>
    <property type="match status" value="1"/>
</dbReference>
<dbReference type="GO" id="GO:0003677">
    <property type="term" value="F:DNA binding"/>
    <property type="evidence" value="ECO:0007669"/>
    <property type="project" value="UniProtKB-KW"/>
</dbReference>
<evidence type="ECO:0000256" key="2">
    <source>
        <dbReference type="ARBA" id="ARBA00023015"/>
    </source>
</evidence>
<evidence type="ECO:0000259" key="6">
    <source>
        <dbReference type="PROSITE" id="PS50931"/>
    </source>
</evidence>